<dbReference type="InterPro" id="IPR004384">
    <property type="entry name" value="RNA_MeTrfase_TrmJ/LasT"/>
</dbReference>
<keyword evidence="7" id="KW-1185">Reference proteome</keyword>
<reference evidence="7" key="1">
    <citation type="submission" date="2024-04" db="EMBL/GenBank/DDBJ databases">
        <title>Phylogenomic analyses of a clade within the roseobacter group suggest taxonomic reassignments of species of the genera Aestuariivita, Citreicella, Loktanella, Nautella, Pelagibaca, Ruegeria, Thalassobius, Thiobacimonas and Tropicibacter, and the proposal o.</title>
        <authorList>
            <person name="Jeon C.O."/>
        </authorList>
    </citation>
    <scope>NUCLEOTIDE SEQUENCE [LARGE SCALE GENOMIC DNA]</scope>
    <source>
        <strain evidence="7">BS5-3</strain>
    </source>
</reference>
<evidence type="ECO:0000256" key="3">
    <source>
        <dbReference type="ARBA" id="ARBA00022679"/>
    </source>
</evidence>
<dbReference type="Proteomes" id="UP001440612">
    <property type="component" value="Chromosome"/>
</dbReference>
<keyword evidence="2 6" id="KW-0489">Methyltransferase</keyword>
<dbReference type="Gene3D" id="3.40.1280.10">
    <property type="match status" value="1"/>
</dbReference>
<name>A0ABZ2V0M4_9RHOB</name>
<dbReference type="InterPro" id="IPR001537">
    <property type="entry name" value="SpoU_MeTrfase"/>
</dbReference>
<keyword evidence="3" id="KW-0808">Transferase</keyword>
<dbReference type="InterPro" id="IPR029028">
    <property type="entry name" value="Alpha/beta_knot_MTases"/>
</dbReference>
<evidence type="ECO:0000313" key="7">
    <source>
        <dbReference type="Proteomes" id="UP001440612"/>
    </source>
</evidence>
<dbReference type="InterPro" id="IPR029026">
    <property type="entry name" value="tRNA_m1G_MTases_N"/>
</dbReference>
<dbReference type="PANTHER" id="PTHR42786">
    <property type="entry name" value="TRNA/RRNA METHYLTRANSFERASE"/>
    <property type="match status" value="1"/>
</dbReference>
<feature type="domain" description="tRNA/rRNA methyltransferase SpoU type" evidence="5">
    <location>
        <begin position="10"/>
        <end position="157"/>
    </location>
</feature>
<evidence type="ECO:0000313" key="6">
    <source>
        <dbReference type="EMBL" id="WZC48002.1"/>
    </source>
</evidence>
<sequence length="246" mass="27445">MPNPDPQPAFVLIRPQMGENIGAAARGMWNFGLDRMRIIDPRDGWPNQKAVAMASGAGRLLDEAQIFPDTPAAIADCDYVYATTARPRGLTKPVLSPEAAMQDARARIAAGSRVAVMFGPERSGMENDDIARANAIISVPVNPAFPSLNLAQCVLLTGYEWQREALPEAQTRVDASGDWAAQIEIEKLSQHYEERLETAGFFFPEHKAANMKQNLRNLWSRMPLTRADTQMLHGIMRQMVRWKERD</sequence>
<evidence type="ECO:0000256" key="1">
    <source>
        <dbReference type="ARBA" id="ARBA00007228"/>
    </source>
</evidence>
<dbReference type="CDD" id="cd18093">
    <property type="entry name" value="SpoU-like_TrmJ"/>
    <property type="match status" value="1"/>
</dbReference>
<gene>
    <name evidence="6" type="ORF">AABB29_14050</name>
</gene>
<organism evidence="6 7">
    <name type="scientific">Yoonia phaeophyticola</name>
    <dbReference type="NCBI Taxonomy" id="3137369"/>
    <lineage>
        <taxon>Bacteria</taxon>
        <taxon>Pseudomonadati</taxon>
        <taxon>Pseudomonadota</taxon>
        <taxon>Alphaproteobacteria</taxon>
        <taxon>Rhodobacterales</taxon>
        <taxon>Paracoccaceae</taxon>
        <taxon>Yoonia</taxon>
    </lineage>
</organism>
<dbReference type="RefSeq" id="WP_341366121.1">
    <property type="nucleotide sequence ID" value="NZ_CP150951.2"/>
</dbReference>
<keyword evidence="4" id="KW-0949">S-adenosyl-L-methionine</keyword>
<evidence type="ECO:0000259" key="5">
    <source>
        <dbReference type="Pfam" id="PF00588"/>
    </source>
</evidence>
<proteinExistence type="inferred from homology"/>
<dbReference type="PIRSF" id="PIRSF004808">
    <property type="entry name" value="LasT"/>
    <property type="match status" value="1"/>
</dbReference>
<accession>A0ABZ2V0M4</accession>
<dbReference type="SUPFAM" id="SSF75217">
    <property type="entry name" value="alpha/beta knot"/>
    <property type="match status" value="1"/>
</dbReference>
<dbReference type="EMBL" id="CP150951">
    <property type="protein sequence ID" value="WZC48002.1"/>
    <property type="molecule type" value="Genomic_DNA"/>
</dbReference>
<dbReference type="PANTHER" id="PTHR42786:SF7">
    <property type="entry name" value="TRNA_RRNA METHYLTRANSFERASE SPOU TYPE DOMAIN-CONTAINING PROTEIN"/>
    <property type="match status" value="1"/>
</dbReference>
<dbReference type="GO" id="GO:0008168">
    <property type="term" value="F:methyltransferase activity"/>
    <property type="evidence" value="ECO:0007669"/>
    <property type="project" value="UniProtKB-KW"/>
</dbReference>
<dbReference type="Gene3D" id="1.10.8.590">
    <property type="match status" value="1"/>
</dbReference>
<evidence type="ECO:0000256" key="4">
    <source>
        <dbReference type="ARBA" id="ARBA00022691"/>
    </source>
</evidence>
<evidence type="ECO:0000256" key="2">
    <source>
        <dbReference type="ARBA" id="ARBA00022603"/>
    </source>
</evidence>
<dbReference type="GO" id="GO:0032259">
    <property type="term" value="P:methylation"/>
    <property type="evidence" value="ECO:0007669"/>
    <property type="project" value="UniProtKB-KW"/>
</dbReference>
<comment type="similarity">
    <text evidence="1">Belongs to the class IV-like SAM-binding methyltransferase superfamily. RNA methyltransferase TrmH family.</text>
</comment>
<protein>
    <submittedName>
        <fullName evidence="6">RNA methyltransferase</fullName>
    </submittedName>
</protein>
<dbReference type="Pfam" id="PF00588">
    <property type="entry name" value="SpoU_methylase"/>
    <property type="match status" value="1"/>
</dbReference>